<comment type="caution">
    <text evidence="3">The sequence shown here is derived from an EMBL/GenBank/DDBJ whole genome shotgun (WGS) entry which is preliminary data.</text>
</comment>
<dbReference type="InterPro" id="IPR045761">
    <property type="entry name" value="ODP_dom"/>
</dbReference>
<dbReference type="Gene3D" id="3.40.50.360">
    <property type="match status" value="1"/>
</dbReference>
<dbReference type="InterPro" id="IPR029039">
    <property type="entry name" value="Flavoprotein-like_sf"/>
</dbReference>
<accession>A0A7J0BTN8</accession>
<name>A0A7J0BTN8_9BACT</name>
<dbReference type="GO" id="GO:0016491">
    <property type="term" value="F:oxidoreductase activity"/>
    <property type="evidence" value="ECO:0007669"/>
    <property type="project" value="InterPro"/>
</dbReference>
<evidence type="ECO:0000259" key="2">
    <source>
        <dbReference type="PROSITE" id="PS50902"/>
    </source>
</evidence>
<dbReference type="SMART" id="SM00849">
    <property type="entry name" value="Lactamase_B"/>
    <property type="match status" value="1"/>
</dbReference>
<dbReference type="InterPro" id="IPR036866">
    <property type="entry name" value="RibonucZ/Hydroxyglut_hydro"/>
</dbReference>
<dbReference type="InterPro" id="IPR001279">
    <property type="entry name" value="Metallo-B-lactamas"/>
</dbReference>
<reference evidence="3 4" key="1">
    <citation type="submission" date="2020-05" db="EMBL/GenBank/DDBJ databases">
        <title>Draft genome sequence of Desulfovibrio psychrotolerans JS1T.</title>
        <authorList>
            <person name="Ueno A."/>
            <person name="Tamazawa S."/>
            <person name="Tamamura S."/>
            <person name="Murakami T."/>
            <person name="Kiyama T."/>
            <person name="Inomata H."/>
            <person name="Amano Y."/>
            <person name="Miyakawa K."/>
            <person name="Tamaki H."/>
            <person name="Naganuma T."/>
            <person name="Kaneko K."/>
        </authorList>
    </citation>
    <scope>NUCLEOTIDE SEQUENCE [LARGE SCALE GENOMIC DNA]</scope>
    <source>
        <strain evidence="3 4">JS1</strain>
    </source>
</reference>
<evidence type="ECO:0000313" key="4">
    <source>
        <dbReference type="Proteomes" id="UP000503820"/>
    </source>
</evidence>
<keyword evidence="3" id="KW-0378">Hydrolase</keyword>
<organism evidence="3 4">
    <name type="scientific">Desulfovibrio psychrotolerans</name>
    <dbReference type="NCBI Taxonomy" id="415242"/>
    <lineage>
        <taxon>Bacteria</taxon>
        <taxon>Pseudomonadati</taxon>
        <taxon>Thermodesulfobacteriota</taxon>
        <taxon>Desulfovibrionia</taxon>
        <taxon>Desulfovibrionales</taxon>
        <taxon>Desulfovibrionaceae</taxon>
        <taxon>Desulfovibrio</taxon>
    </lineage>
</organism>
<gene>
    <name evidence="3" type="primary">roO</name>
    <name evidence="3" type="ORF">DSM19430T_12350</name>
</gene>
<dbReference type="AlphaFoldDB" id="A0A7J0BTN8"/>
<comment type="similarity">
    <text evidence="1">In the N-terminal section; belongs to the zinc metallo-hydrolase group 3 family.</text>
</comment>
<evidence type="ECO:0000256" key="1">
    <source>
        <dbReference type="ARBA" id="ARBA00007121"/>
    </source>
</evidence>
<dbReference type="Proteomes" id="UP000503820">
    <property type="component" value="Unassembled WGS sequence"/>
</dbReference>
<dbReference type="PIRSF" id="PIRSF005243">
    <property type="entry name" value="ROO"/>
    <property type="match status" value="1"/>
</dbReference>
<evidence type="ECO:0000313" key="3">
    <source>
        <dbReference type="EMBL" id="GFM36551.1"/>
    </source>
</evidence>
<feature type="domain" description="Flavodoxin-like" evidence="2">
    <location>
        <begin position="266"/>
        <end position="404"/>
    </location>
</feature>
<dbReference type="Pfam" id="PF19583">
    <property type="entry name" value="ODP"/>
    <property type="match status" value="1"/>
</dbReference>
<dbReference type="SUPFAM" id="SSF52218">
    <property type="entry name" value="Flavoproteins"/>
    <property type="match status" value="1"/>
</dbReference>
<dbReference type="Gene3D" id="3.60.15.10">
    <property type="entry name" value="Ribonuclease Z/Hydroxyacylglutathione hydrolase-like"/>
    <property type="match status" value="1"/>
</dbReference>
<dbReference type="GO" id="GO:0046872">
    <property type="term" value="F:metal ion binding"/>
    <property type="evidence" value="ECO:0007669"/>
    <property type="project" value="InterPro"/>
</dbReference>
<dbReference type="GO" id="GO:0016787">
    <property type="term" value="F:hydrolase activity"/>
    <property type="evidence" value="ECO:0007669"/>
    <property type="project" value="UniProtKB-KW"/>
</dbReference>
<protein>
    <submittedName>
        <fullName evidence="3">MBL fold metallo-hydrolase</fullName>
    </submittedName>
</protein>
<dbReference type="EMBL" id="BLVP01000006">
    <property type="protein sequence ID" value="GFM36551.1"/>
    <property type="molecule type" value="Genomic_DNA"/>
</dbReference>
<dbReference type="GO" id="GO:0009055">
    <property type="term" value="F:electron transfer activity"/>
    <property type="evidence" value="ECO:0007669"/>
    <property type="project" value="InterPro"/>
</dbReference>
<dbReference type="PANTHER" id="PTHR43717">
    <property type="entry name" value="ANAEROBIC NITRIC OXIDE REDUCTASE FLAVORUBREDOXIN"/>
    <property type="match status" value="1"/>
</dbReference>
<sequence length="413" mass="46528">MAATLQHDKDPTMKPLEIKKDVFWVGAVDYVSRDFHGYSLSPQGTTYNAYVVKDQKNVLFDNVKDGFLPTLLCRLSQVLEPEKIDYIVCNHLEPDHAGCLPELVKLCKPEKIYCSPMGKRAMEAHFDITGWPVEVVKTGDSINIGSRDIHFVETRMLHWPDSMVSYIPQDKLLICNDAFGQNIASTERYADEVDRAVLEHAMTEYYHNIVLPFSPIVIKTLDLIAEMKLDIDMLAPDHGLIFRGDDVAWCLNKYREFAEQAWKKRAVIVYDTMWHSTEKMAYSVASGLESEGVPTRIMWLKADHHSSVMTELARSGAVIFGSPTHNNGLLPNVAKMLTYMKGLRPQNKIGGAFGSFGWSGECVKQLTEWIGDMGFEMPVEGVKVKHVPTHASYQECFDMGVAIAKALKEKCGE</sequence>
<dbReference type="PROSITE" id="PS50902">
    <property type="entry name" value="FLAVODOXIN_LIKE"/>
    <property type="match status" value="1"/>
</dbReference>
<dbReference type="SUPFAM" id="SSF56281">
    <property type="entry name" value="Metallo-hydrolase/oxidoreductase"/>
    <property type="match status" value="1"/>
</dbReference>
<dbReference type="InterPro" id="IPR008254">
    <property type="entry name" value="Flavodoxin/NO_synth"/>
</dbReference>
<dbReference type="InterPro" id="IPR016440">
    <property type="entry name" value="Rubredoxin-O_OxRdtase"/>
</dbReference>
<dbReference type="CDD" id="cd07709">
    <property type="entry name" value="flavodiiron_proteins_MBL-fold"/>
    <property type="match status" value="1"/>
</dbReference>
<dbReference type="GO" id="GO:0010181">
    <property type="term" value="F:FMN binding"/>
    <property type="evidence" value="ECO:0007669"/>
    <property type="project" value="InterPro"/>
</dbReference>
<proteinExistence type="inferred from homology"/>
<keyword evidence="4" id="KW-1185">Reference proteome</keyword>
<dbReference type="Pfam" id="PF00258">
    <property type="entry name" value="Flavodoxin_1"/>
    <property type="match status" value="1"/>
</dbReference>
<dbReference type="PANTHER" id="PTHR43717:SF1">
    <property type="entry name" value="ANAEROBIC NITRIC OXIDE REDUCTASE FLAVORUBREDOXIN"/>
    <property type="match status" value="1"/>
</dbReference>